<evidence type="ECO:0000313" key="2">
    <source>
        <dbReference type="Proteomes" id="UP000011885"/>
    </source>
</evidence>
<keyword evidence="2" id="KW-1185">Reference proteome</keyword>
<name>M5U7V3_9BACT</name>
<accession>M5U7V3</accession>
<dbReference type="EMBL" id="ANOH01000454">
    <property type="protein sequence ID" value="EMI52033.1"/>
    <property type="molecule type" value="Genomic_DNA"/>
</dbReference>
<sequence>MGIAVAAARSTGYDYSNATFATDYSGDTSTPRSFIVFLDR</sequence>
<protein>
    <submittedName>
        <fullName evidence="1">Uncharacterized protein</fullName>
    </submittedName>
</protein>
<proteinExistence type="predicted"/>
<dbReference type="Proteomes" id="UP000011885">
    <property type="component" value="Unassembled WGS sequence"/>
</dbReference>
<dbReference type="PATRIC" id="fig|1263870.3.peg.6908"/>
<gene>
    <name evidence="1" type="ORF">RSSM_06521</name>
</gene>
<reference evidence="1 2" key="1">
    <citation type="journal article" date="2013" name="Mar. Genomics">
        <title>Expression of sulfatases in Rhodopirellula baltica and the diversity of sulfatases in the genus Rhodopirellula.</title>
        <authorList>
            <person name="Wegner C.E."/>
            <person name="Richter-Heitmann T."/>
            <person name="Klindworth A."/>
            <person name="Klockow C."/>
            <person name="Richter M."/>
            <person name="Achstetter T."/>
            <person name="Glockner F.O."/>
            <person name="Harder J."/>
        </authorList>
    </citation>
    <scope>NUCLEOTIDE SEQUENCE [LARGE SCALE GENOMIC DNA]</scope>
    <source>
        <strain evidence="1 2">SM41</strain>
    </source>
</reference>
<comment type="caution">
    <text evidence="1">The sequence shown here is derived from an EMBL/GenBank/DDBJ whole genome shotgun (WGS) entry which is preliminary data.</text>
</comment>
<evidence type="ECO:0000313" key="1">
    <source>
        <dbReference type="EMBL" id="EMI52033.1"/>
    </source>
</evidence>
<dbReference type="AlphaFoldDB" id="M5U7V3"/>
<organism evidence="1 2">
    <name type="scientific">Rhodopirellula sallentina SM41</name>
    <dbReference type="NCBI Taxonomy" id="1263870"/>
    <lineage>
        <taxon>Bacteria</taxon>
        <taxon>Pseudomonadati</taxon>
        <taxon>Planctomycetota</taxon>
        <taxon>Planctomycetia</taxon>
        <taxon>Pirellulales</taxon>
        <taxon>Pirellulaceae</taxon>
        <taxon>Rhodopirellula</taxon>
    </lineage>
</organism>